<sequence length="277" mass="31253">MKYFLFLLWCCLPQVLLALPLKEPLQIAERFVAKEQWPEMRSYLSGEVLQQAKQQSLGQQIPVHLQRRCQLLRQDSAAAVVSVELRDTVSRNDFYLYFAKEESTWKLRAVRGLAMTGVGQQMLEVLTTMPASEVAQYDQRHPDAPHAFTVGNLKLWIGADATIIDHFNRRQADFKKVVELVQARQYFPPRADVLALGEQAANADPAVSELLQSLFISRITRRDTGCGTCLEFLIGGLVENTVGLLYQPDEKAVPAMSPDSIIVIKPIGNGWYLYKTT</sequence>
<gene>
    <name evidence="1" type="ORF">BXP70_09645</name>
</gene>
<reference evidence="1 2" key="1">
    <citation type="submission" date="2017-01" db="EMBL/GenBank/DDBJ databases">
        <title>A new Hymenobacter.</title>
        <authorList>
            <person name="Liang Y."/>
            <person name="Feng F."/>
        </authorList>
    </citation>
    <scope>NUCLEOTIDE SEQUENCE [LARGE SCALE GENOMIC DNA]</scope>
    <source>
        <strain evidence="1">MIMBbqt21</strain>
    </source>
</reference>
<name>A0A243WEU8_9BACT</name>
<keyword evidence="2" id="KW-1185">Reference proteome</keyword>
<dbReference type="OrthoDB" id="637051at2"/>
<organism evidence="1 2">
    <name type="scientific">Hymenobacter crusticola</name>
    <dbReference type="NCBI Taxonomy" id="1770526"/>
    <lineage>
        <taxon>Bacteria</taxon>
        <taxon>Pseudomonadati</taxon>
        <taxon>Bacteroidota</taxon>
        <taxon>Cytophagia</taxon>
        <taxon>Cytophagales</taxon>
        <taxon>Hymenobacteraceae</taxon>
        <taxon>Hymenobacter</taxon>
    </lineage>
</organism>
<dbReference type="RefSeq" id="WP_086593853.1">
    <property type="nucleotide sequence ID" value="NZ_MTSE01000004.1"/>
</dbReference>
<protein>
    <submittedName>
        <fullName evidence="1">Uncharacterized protein</fullName>
    </submittedName>
</protein>
<proteinExistence type="predicted"/>
<evidence type="ECO:0000313" key="1">
    <source>
        <dbReference type="EMBL" id="OUJ74010.1"/>
    </source>
</evidence>
<dbReference type="AlphaFoldDB" id="A0A243WEU8"/>
<accession>A0A243WEU8</accession>
<evidence type="ECO:0000313" key="2">
    <source>
        <dbReference type="Proteomes" id="UP000194873"/>
    </source>
</evidence>
<dbReference type="EMBL" id="MTSE01000004">
    <property type="protein sequence ID" value="OUJ74010.1"/>
    <property type="molecule type" value="Genomic_DNA"/>
</dbReference>
<comment type="caution">
    <text evidence="1">The sequence shown here is derived from an EMBL/GenBank/DDBJ whole genome shotgun (WGS) entry which is preliminary data.</text>
</comment>
<dbReference type="Proteomes" id="UP000194873">
    <property type="component" value="Unassembled WGS sequence"/>
</dbReference>